<comment type="function">
    <text evidence="9">May act as a catecholamine-responsive trans-membrane electron transporter.</text>
</comment>
<feature type="binding site" description="axial binding residue" evidence="11">
    <location>
        <position position="277"/>
    </location>
    <ligand>
        <name>heme b</name>
        <dbReference type="ChEBI" id="CHEBI:60344"/>
        <label>1</label>
    </ligand>
    <ligandPart>
        <name>Fe</name>
        <dbReference type="ChEBI" id="CHEBI:18248"/>
    </ligandPart>
</feature>
<feature type="binding site" description="axial binding residue" evidence="11">
    <location>
        <position position="313"/>
    </location>
    <ligand>
        <name>heme b</name>
        <dbReference type="ChEBI" id="CHEBI:60344"/>
        <label>1</label>
    </ligand>
    <ligandPart>
        <name>Fe</name>
        <dbReference type="ChEBI" id="CHEBI:18248"/>
    </ligandPart>
</feature>
<dbReference type="Pfam" id="PF03188">
    <property type="entry name" value="Cytochrom_B561"/>
    <property type="match status" value="1"/>
</dbReference>
<dbReference type="PROSITE" id="PS50836">
    <property type="entry name" value="DOMON"/>
    <property type="match status" value="1"/>
</dbReference>
<reference evidence="16" key="1">
    <citation type="submission" date="2023-05" db="EMBL/GenBank/DDBJ databases">
        <title>Nepenthes gracilis genome sequencing.</title>
        <authorList>
            <person name="Fukushima K."/>
        </authorList>
    </citation>
    <scope>NUCLEOTIDE SEQUENCE</scope>
    <source>
        <strain evidence="16">SING2019-196</strain>
    </source>
</reference>
<feature type="transmembrane region" description="Helical" evidence="12">
    <location>
        <begin position="344"/>
        <end position="367"/>
    </location>
</feature>
<feature type="transmembrane region" description="Helical" evidence="12">
    <location>
        <begin position="311"/>
        <end position="332"/>
    </location>
</feature>
<evidence type="ECO:0000256" key="2">
    <source>
        <dbReference type="ARBA" id="ARBA00022448"/>
    </source>
</evidence>
<evidence type="ECO:0000256" key="4">
    <source>
        <dbReference type="ARBA" id="ARBA00022723"/>
    </source>
</evidence>
<keyword evidence="8 10" id="KW-0472">Membrane</keyword>
<evidence type="ECO:0000313" key="16">
    <source>
        <dbReference type="EMBL" id="GMG98743.1"/>
    </source>
</evidence>
<dbReference type="Pfam" id="PF04526">
    <property type="entry name" value="DUF568"/>
    <property type="match status" value="1"/>
</dbReference>
<feature type="signal peptide" evidence="13">
    <location>
        <begin position="1"/>
        <end position="25"/>
    </location>
</feature>
<evidence type="ECO:0000256" key="12">
    <source>
        <dbReference type="SAM" id="Phobius"/>
    </source>
</evidence>
<dbReference type="PIRSF" id="PIRSF037471">
    <property type="entry name" value="UCP037471"/>
    <property type="match status" value="1"/>
</dbReference>
<keyword evidence="3 12" id="KW-0812">Transmembrane</keyword>
<dbReference type="PANTHER" id="PTHR23130:SF199">
    <property type="entry name" value="CYTOCHROME B561 AND DOMON DOMAIN-CONTAINING PROTEIN"/>
    <property type="match status" value="1"/>
</dbReference>
<name>A0AAD3RWB5_NEPGR</name>
<evidence type="ECO:0000259" key="15">
    <source>
        <dbReference type="PROSITE" id="PS50939"/>
    </source>
</evidence>
<dbReference type="CDD" id="cd09629">
    <property type="entry name" value="DOMON_CIL1_like"/>
    <property type="match status" value="1"/>
</dbReference>
<evidence type="ECO:0000256" key="7">
    <source>
        <dbReference type="ARBA" id="ARBA00022989"/>
    </source>
</evidence>
<evidence type="ECO:0000313" key="17">
    <source>
        <dbReference type="Proteomes" id="UP001279734"/>
    </source>
</evidence>
<dbReference type="InterPro" id="IPR006593">
    <property type="entry name" value="Cyt_b561/ferric_Rdtase_TM"/>
</dbReference>
<dbReference type="InterPro" id="IPR017214">
    <property type="entry name" value="UCP037471"/>
</dbReference>
<evidence type="ECO:0000256" key="6">
    <source>
        <dbReference type="ARBA" id="ARBA00022982"/>
    </source>
</evidence>
<keyword evidence="4 11" id="KW-0479">Metal-binding</keyword>
<dbReference type="EMBL" id="BSYO01000001">
    <property type="protein sequence ID" value="GMG98743.1"/>
    <property type="molecule type" value="Genomic_DNA"/>
</dbReference>
<accession>A0AAD3RWB5</accession>
<comment type="cofactor">
    <cofactor evidence="10">
        <name>heme b</name>
        <dbReference type="ChEBI" id="CHEBI:60344"/>
    </cofactor>
    <text evidence="10">Binds 2 heme b groups non-covalently.</text>
</comment>
<feature type="domain" description="DOMON" evidence="14">
    <location>
        <begin position="48"/>
        <end position="162"/>
    </location>
</feature>
<evidence type="ECO:0000256" key="8">
    <source>
        <dbReference type="ARBA" id="ARBA00023136"/>
    </source>
</evidence>
<feature type="binding site" description="axial binding residue" evidence="11">
    <location>
        <position position="244"/>
    </location>
    <ligand>
        <name>heme b</name>
        <dbReference type="ChEBI" id="CHEBI:60344"/>
        <label>1</label>
    </ligand>
    <ligandPart>
        <name>Fe</name>
        <dbReference type="ChEBI" id="CHEBI:18248"/>
    </ligandPart>
</feature>
<keyword evidence="6 10" id="KW-0249">Electron transport</keyword>
<keyword evidence="2 10" id="KW-0813">Transport</keyword>
<evidence type="ECO:0000256" key="13">
    <source>
        <dbReference type="SAM" id="SignalP"/>
    </source>
</evidence>
<dbReference type="Proteomes" id="UP001279734">
    <property type="component" value="Unassembled WGS sequence"/>
</dbReference>
<evidence type="ECO:0000256" key="3">
    <source>
        <dbReference type="ARBA" id="ARBA00022692"/>
    </source>
</evidence>
<keyword evidence="5 13" id="KW-0732">Signal</keyword>
<feature type="binding site" description="axial binding residue" evidence="11">
    <location>
        <position position="208"/>
    </location>
    <ligand>
        <name>heme b</name>
        <dbReference type="ChEBI" id="CHEBI:60344"/>
        <label>1</label>
    </ligand>
    <ligandPart>
        <name>Fe</name>
        <dbReference type="ChEBI" id="CHEBI:18248"/>
    </ligandPart>
</feature>
<dbReference type="AlphaFoldDB" id="A0AAD3RWB5"/>
<dbReference type="SMART" id="SM00665">
    <property type="entry name" value="B561"/>
    <property type="match status" value="1"/>
</dbReference>
<dbReference type="PROSITE" id="PS50939">
    <property type="entry name" value="CYTOCHROME_B561"/>
    <property type="match status" value="1"/>
</dbReference>
<evidence type="ECO:0000259" key="14">
    <source>
        <dbReference type="PROSITE" id="PS50836"/>
    </source>
</evidence>
<proteinExistence type="predicted"/>
<dbReference type="Gene3D" id="1.20.120.1770">
    <property type="match status" value="1"/>
</dbReference>
<dbReference type="InterPro" id="IPR045265">
    <property type="entry name" value="AIR12_DOMON"/>
</dbReference>
<dbReference type="GO" id="GO:0046872">
    <property type="term" value="F:metal ion binding"/>
    <property type="evidence" value="ECO:0007669"/>
    <property type="project" value="UniProtKB-KW"/>
</dbReference>
<evidence type="ECO:0000256" key="5">
    <source>
        <dbReference type="ARBA" id="ARBA00022729"/>
    </source>
</evidence>
<protein>
    <recommendedName>
        <fullName evidence="10">Cytochrome b561 and DOMON domain-containing protein</fullName>
    </recommendedName>
</protein>
<evidence type="ECO:0000256" key="9">
    <source>
        <dbReference type="ARBA" id="ARBA00053871"/>
    </source>
</evidence>
<evidence type="ECO:0000256" key="10">
    <source>
        <dbReference type="PIRNR" id="PIRNR037471"/>
    </source>
</evidence>
<feature type="transmembrane region" description="Helical" evidence="12">
    <location>
        <begin position="239"/>
        <end position="260"/>
    </location>
</feature>
<feature type="chain" id="PRO_5042144111" description="Cytochrome b561 and DOMON domain-containing protein" evidence="13">
    <location>
        <begin position="26"/>
        <end position="399"/>
    </location>
</feature>
<evidence type="ECO:0000256" key="1">
    <source>
        <dbReference type="ARBA" id="ARBA00004141"/>
    </source>
</evidence>
<gene>
    <name evidence="16" type="ORF">Nepgr_000583</name>
</gene>
<feature type="transmembrane region" description="Helical" evidence="12">
    <location>
        <begin position="280"/>
        <end position="299"/>
    </location>
</feature>
<evidence type="ECO:0000256" key="11">
    <source>
        <dbReference type="PIRSR" id="PIRSR037471-1"/>
    </source>
</evidence>
<keyword evidence="7 12" id="KW-1133">Transmembrane helix</keyword>
<feature type="domain" description="Cytochrome b561" evidence="15">
    <location>
        <begin position="168"/>
        <end position="368"/>
    </location>
</feature>
<dbReference type="FunFam" id="1.20.120.1770:FF:000007">
    <property type="entry name" value="Cytochrome b561 and DOMON domain-containing protein"/>
    <property type="match status" value="1"/>
</dbReference>
<keyword evidence="11" id="KW-0408">Iron</keyword>
<organism evidence="16 17">
    <name type="scientific">Nepenthes gracilis</name>
    <name type="common">Slender pitcher plant</name>
    <dbReference type="NCBI Taxonomy" id="150966"/>
    <lineage>
        <taxon>Eukaryota</taxon>
        <taxon>Viridiplantae</taxon>
        <taxon>Streptophyta</taxon>
        <taxon>Embryophyta</taxon>
        <taxon>Tracheophyta</taxon>
        <taxon>Spermatophyta</taxon>
        <taxon>Magnoliopsida</taxon>
        <taxon>eudicotyledons</taxon>
        <taxon>Gunneridae</taxon>
        <taxon>Pentapetalae</taxon>
        <taxon>Caryophyllales</taxon>
        <taxon>Nepenthaceae</taxon>
        <taxon>Nepenthes</taxon>
    </lineage>
</organism>
<dbReference type="InterPro" id="IPR005018">
    <property type="entry name" value="DOMON_domain"/>
</dbReference>
<feature type="transmembrane region" description="Helical" evidence="12">
    <location>
        <begin position="209"/>
        <end position="227"/>
    </location>
</feature>
<keyword evidence="17" id="KW-1185">Reference proteome</keyword>
<dbReference type="CDD" id="cd08760">
    <property type="entry name" value="Cyt_b561_FRRS1_like"/>
    <property type="match status" value="1"/>
</dbReference>
<comment type="caution">
    <text evidence="16">The sequence shown here is derived from an EMBL/GenBank/DDBJ whole genome shotgun (WGS) entry which is preliminary data.</text>
</comment>
<sequence>MKRALKAALLSRVLFLLCVFSTTRSQSCSSYTFSNNRLYSACTDLPFLNAFLHWTYYPSSGTADVAFRVNGVSISNWVAWAINPTGVGMQGAQALVAVQNSSGILQAYTSNVQTYETTLAESLLSFSVSSLSAEMSGNQMMIFATVQLPDNNTSVTQVWQVGPVTGGSPQPHAQTGDNLKSVGSVDLLSGQVASSGAGGSRETKKNVHGVLNAVSWGTLIPIGVMIARYMKVFKAADPAWFYLHSTCQTSAYIIGVAGWGTGLKLGSDSPGVVYHTHRNIGITLFCLGTLQVIALLLRPKKDHKNRFYWNIYHYFIGYTVIILSIINVFKGLDILDPTKKWKKAYIGILIFLGCIALVLEGLTWFLVLKRKKMAAPTPEKYSHTHSDIGGADEGNGYGI</sequence>
<dbReference type="PANTHER" id="PTHR23130">
    <property type="entry name" value="CYTOCHROME B561 AND DOMON DOMAIN-CONTAINING PROTEIN"/>
    <property type="match status" value="1"/>
</dbReference>
<dbReference type="GO" id="GO:0016020">
    <property type="term" value="C:membrane"/>
    <property type="evidence" value="ECO:0007669"/>
    <property type="project" value="UniProtKB-SubCell"/>
</dbReference>
<comment type="subcellular location">
    <subcellularLocation>
        <location evidence="1">Membrane</location>
        <topology evidence="1">Multi-pass membrane protein</topology>
    </subcellularLocation>
</comment>